<evidence type="ECO:0000313" key="6">
    <source>
        <dbReference type="Proteomes" id="UP000887566"/>
    </source>
</evidence>
<keyword evidence="2" id="KW-0328">Glycosyltransferase</keyword>
<reference evidence="7" key="1">
    <citation type="submission" date="2022-11" db="UniProtKB">
        <authorList>
            <consortium name="WormBaseParasite"/>
        </authorList>
    </citation>
    <scope>IDENTIFICATION</scope>
</reference>
<keyword evidence="6" id="KW-1185">Reference proteome</keyword>
<accession>A0A914W2S2</accession>
<dbReference type="CDD" id="cd06532">
    <property type="entry name" value="Glyco_transf_25"/>
    <property type="match status" value="1"/>
</dbReference>
<dbReference type="InterPro" id="IPR029044">
    <property type="entry name" value="Nucleotide-diphossugar_trans"/>
</dbReference>
<evidence type="ECO:0000256" key="4">
    <source>
        <dbReference type="SAM" id="SignalP"/>
    </source>
</evidence>
<keyword evidence="4" id="KW-0732">Signal</keyword>
<dbReference type="PANTHER" id="PTHR10730:SF53">
    <property type="entry name" value="GLYCOSYLTRANSFERASE 25 FAMILY MEMBER"/>
    <property type="match status" value="1"/>
</dbReference>
<evidence type="ECO:0000313" key="7">
    <source>
        <dbReference type="WBParaSite" id="PSAMB.scaffold28size108976.g613.t1"/>
    </source>
</evidence>
<dbReference type="WBParaSite" id="PSAMB.scaffold28size108976.g613.t1">
    <property type="protein sequence ID" value="PSAMB.scaffold28size108976.g613.t1"/>
    <property type="gene ID" value="PSAMB.scaffold28size108976.g613"/>
</dbReference>
<protein>
    <submittedName>
        <fullName evidence="7">Glycosyltransferase 25 family member</fullName>
    </submittedName>
</protein>
<name>A0A914W2S2_9BILA</name>
<evidence type="ECO:0000256" key="2">
    <source>
        <dbReference type="ARBA" id="ARBA00022676"/>
    </source>
</evidence>
<organism evidence="6 7">
    <name type="scientific">Plectus sambesii</name>
    <dbReference type="NCBI Taxonomy" id="2011161"/>
    <lineage>
        <taxon>Eukaryota</taxon>
        <taxon>Metazoa</taxon>
        <taxon>Ecdysozoa</taxon>
        <taxon>Nematoda</taxon>
        <taxon>Chromadorea</taxon>
        <taxon>Plectida</taxon>
        <taxon>Plectina</taxon>
        <taxon>Plectoidea</taxon>
        <taxon>Plectidae</taxon>
        <taxon>Plectus</taxon>
    </lineage>
</organism>
<comment type="similarity">
    <text evidence="1">Belongs to the glycosyltransferase 25 family.</text>
</comment>
<evidence type="ECO:0000256" key="3">
    <source>
        <dbReference type="ARBA" id="ARBA00022679"/>
    </source>
</evidence>
<dbReference type="Proteomes" id="UP000887566">
    <property type="component" value="Unplaced"/>
</dbReference>
<dbReference type="Pfam" id="PF01755">
    <property type="entry name" value="Glyco_transf_25"/>
    <property type="match status" value="1"/>
</dbReference>
<feature type="domain" description="Glycosyl transferase family 25" evidence="5">
    <location>
        <begin position="336"/>
        <end position="518"/>
    </location>
</feature>
<dbReference type="InterPro" id="IPR002654">
    <property type="entry name" value="Glyco_trans_25"/>
</dbReference>
<dbReference type="InterPro" id="IPR050757">
    <property type="entry name" value="Collagen_mod_GT25"/>
</dbReference>
<dbReference type="AlphaFoldDB" id="A0A914W2S2"/>
<evidence type="ECO:0000256" key="1">
    <source>
        <dbReference type="ARBA" id="ARBA00006721"/>
    </source>
</evidence>
<evidence type="ECO:0000259" key="5">
    <source>
        <dbReference type="Pfam" id="PF01755"/>
    </source>
</evidence>
<dbReference type="GO" id="GO:0050211">
    <property type="term" value="F:procollagen galactosyltransferase activity"/>
    <property type="evidence" value="ECO:0007669"/>
    <property type="project" value="TreeGrafter"/>
</dbReference>
<proteinExistence type="inferred from homology"/>
<dbReference type="Gene3D" id="3.90.550.10">
    <property type="entry name" value="Spore Coat Polysaccharide Biosynthesis Protein SpsA, Chain A"/>
    <property type="match status" value="1"/>
</dbReference>
<feature type="signal peptide" evidence="4">
    <location>
        <begin position="1"/>
        <end position="23"/>
    </location>
</feature>
<sequence>MTVVVGIVLRPVWIIFVLSCAAAFNPFSPFGYDEGDYRHLYPRVQITFFARNKAHTLPYFLGQLEELEYPKDRISLYVRTDHNSDDTVKVLDAWVEGVRTLYNSIDYRSEPTESSYADEEGPLSWSAMRNAEIITLKEEALAKARAGWADYVFLLDCDYFLIYRRTLQSLMLEKQAVVSPMLRSYGTNFSNVCESLDEEGYCLQSDVYSTIVSREVRTGSFQVPMVSGAVLIDLRHTDSGYLTFDKNNLPSHDGAANDLLIFAASAHNMQIPLFVDNKRFYGYMLEPTDASLTLQDDEETMRDLLLNLIADEGLMPLLYSPHAQPRSPKPSRFGFDQIYLINLARRPERLAKMRQAFALLGIEYQLWPAVDGRNLSEDVLMARGVRMMPNYEDPYFKRPLKLGEIGCFLSHYDIWRDAKQNGYERVIVFEDDLRFHKYAAMQLEAMVADMDATELDWDLIYLGRKREGNQPNGAVPGQRFITTVGYSYWTLGYALSARGVNKLLAAKPLEKMVAVDEFLPIMFNKHPRQDWNAHFERRDLKAFTAEPLIVEPERFANQQKYVTDTEDSAVVSVNSVVAAGSVSHEEAAPSASMLNTLSSQSALRTEL</sequence>
<dbReference type="PANTHER" id="PTHR10730">
    <property type="entry name" value="PROCOLLAGEN-LYSINE,2-OXOGLUTARATE 5-DIOXYGENASE/GLYCOSYLTRANSFERASE 25 FAMILY MEMBER"/>
    <property type="match status" value="1"/>
</dbReference>
<feature type="chain" id="PRO_5037495647" evidence="4">
    <location>
        <begin position="24"/>
        <end position="607"/>
    </location>
</feature>
<keyword evidence="3" id="KW-0808">Transferase</keyword>
<dbReference type="Pfam" id="PF13704">
    <property type="entry name" value="Glyco_tranf_2_4"/>
    <property type="match status" value="1"/>
</dbReference>